<proteinExistence type="predicted"/>
<name>A0AAE1D608_9GAST</name>
<evidence type="ECO:0000256" key="1">
    <source>
        <dbReference type="SAM" id="MobiDB-lite"/>
    </source>
</evidence>
<gene>
    <name evidence="2" type="ORF">RRG08_052665</name>
</gene>
<evidence type="ECO:0000313" key="3">
    <source>
        <dbReference type="Proteomes" id="UP001283361"/>
    </source>
</evidence>
<sequence length="66" mass="7694">MHQTRQSQKVYTTAPERRNNSINVWHRNSRASYSNDSSQRWNAFNKCGTETPALLQHDSSRDGMIQ</sequence>
<accession>A0AAE1D608</accession>
<protein>
    <submittedName>
        <fullName evidence="2">Uncharacterized protein</fullName>
    </submittedName>
</protein>
<feature type="region of interest" description="Disordered" evidence="1">
    <location>
        <begin position="1"/>
        <end position="25"/>
    </location>
</feature>
<reference evidence="2" key="1">
    <citation type="journal article" date="2023" name="G3 (Bethesda)">
        <title>A reference genome for the long-term kleptoplast-retaining sea slug Elysia crispata morphotype clarki.</title>
        <authorList>
            <person name="Eastman K.E."/>
            <person name="Pendleton A.L."/>
            <person name="Shaikh M.A."/>
            <person name="Suttiyut T."/>
            <person name="Ogas R."/>
            <person name="Tomko P."/>
            <person name="Gavelis G."/>
            <person name="Widhalm J.R."/>
            <person name="Wisecaver J.H."/>
        </authorList>
    </citation>
    <scope>NUCLEOTIDE SEQUENCE</scope>
    <source>
        <strain evidence="2">ECLA1</strain>
    </source>
</reference>
<dbReference type="EMBL" id="JAWDGP010005330">
    <property type="protein sequence ID" value="KAK3757753.1"/>
    <property type="molecule type" value="Genomic_DNA"/>
</dbReference>
<feature type="compositionally biased region" description="Polar residues" evidence="1">
    <location>
        <begin position="1"/>
        <end position="11"/>
    </location>
</feature>
<dbReference type="Proteomes" id="UP001283361">
    <property type="component" value="Unassembled WGS sequence"/>
</dbReference>
<keyword evidence="3" id="KW-1185">Reference proteome</keyword>
<organism evidence="2 3">
    <name type="scientific">Elysia crispata</name>
    <name type="common">lettuce slug</name>
    <dbReference type="NCBI Taxonomy" id="231223"/>
    <lineage>
        <taxon>Eukaryota</taxon>
        <taxon>Metazoa</taxon>
        <taxon>Spiralia</taxon>
        <taxon>Lophotrochozoa</taxon>
        <taxon>Mollusca</taxon>
        <taxon>Gastropoda</taxon>
        <taxon>Heterobranchia</taxon>
        <taxon>Euthyneura</taxon>
        <taxon>Panpulmonata</taxon>
        <taxon>Sacoglossa</taxon>
        <taxon>Placobranchoidea</taxon>
        <taxon>Plakobranchidae</taxon>
        <taxon>Elysia</taxon>
    </lineage>
</organism>
<comment type="caution">
    <text evidence="2">The sequence shown here is derived from an EMBL/GenBank/DDBJ whole genome shotgun (WGS) entry which is preliminary data.</text>
</comment>
<dbReference type="AlphaFoldDB" id="A0AAE1D608"/>
<evidence type="ECO:0000313" key="2">
    <source>
        <dbReference type="EMBL" id="KAK3757753.1"/>
    </source>
</evidence>